<name>A0A7N2MCI3_QUELO</name>
<sequence length="147" mass="16949">MADMQGERKEILSLEFGVSLVSTLNLFSPWTDSATEPIRLKNSPSVMMMMPITQSQRQVNPSRGVVAFSVVTVGITRWIQEERNFDAKIGIWHFVIWVIWNCGSLSVFTSVVFQMNVTTTYQVNKMVILQSFKKFMLKAMYNLYEHL</sequence>
<evidence type="ECO:0000313" key="3">
    <source>
        <dbReference type="Proteomes" id="UP000594261"/>
    </source>
</evidence>
<dbReference type="AlphaFoldDB" id="A0A7N2MCI3"/>
<evidence type="ECO:0000256" key="1">
    <source>
        <dbReference type="SAM" id="Phobius"/>
    </source>
</evidence>
<feature type="transmembrane region" description="Helical" evidence="1">
    <location>
        <begin position="61"/>
        <end position="79"/>
    </location>
</feature>
<keyword evidence="3" id="KW-1185">Reference proteome</keyword>
<keyword evidence="1" id="KW-1133">Transmembrane helix</keyword>
<dbReference type="EMBL" id="LRBV02000008">
    <property type="status" value="NOT_ANNOTATED_CDS"/>
    <property type="molecule type" value="Genomic_DNA"/>
</dbReference>
<dbReference type="Proteomes" id="UP000594261">
    <property type="component" value="Chromosome 8"/>
</dbReference>
<dbReference type="InParanoid" id="A0A7N2MCI3"/>
<feature type="transmembrane region" description="Helical" evidence="1">
    <location>
        <begin position="91"/>
        <end position="113"/>
    </location>
</feature>
<protein>
    <submittedName>
        <fullName evidence="2">Uncharacterized protein</fullName>
    </submittedName>
</protein>
<organism evidence="2 3">
    <name type="scientific">Quercus lobata</name>
    <name type="common">Valley oak</name>
    <dbReference type="NCBI Taxonomy" id="97700"/>
    <lineage>
        <taxon>Eukaryota</taxon>
        <taxon>Viridiplantae</taxon>
        <taxon>Streptophyta</taxon>
        <taxon>Embryophyta</taxon>
        <taxon>Tracheophyta</taxon>
        <taxon>Spermatophyta</taxon>
        <taxon>Magnoliopsida</taxon>
        <taxon>eudicotyledons</taxon>
        <taxon>Gunneridae</taxon>
        <taxon>Pentapetalae</taxon>
        <taxon>rosids</taxon>
        <taxon>fabids</taxon>
        <taxon>Fagales</taxon>
        <taxon>Fagaceae</taxon>
        <taxon>Quercus</taxon>
    </lineage>
</organism>
<keyword evidence="1" id="KW-0812">Transmembrane</keyword>
<evidence type="ECO:0000313" key="2">
    <source>
        <dbReference type="EnsemblPlants" id="QL08p034545:mrna"/>
    </source>
</evidence>
<reference evidence="2" key="2">
    <citation type="submission" date="2021-01" db="UniProtKB">
        <authorList>
            <consortium name="EnsemblPlants"/>
        </authorList>
    </citation>
    <scope>IDENTIFICATION</scope>
</reference>
<proteinExistence type="predicted"/>
<keyword evidence="1" id="KW-0472">Membrane</keyword>
<dbReference type="Gramene" id="QL08p034545:mrna">
    <property type="protein sequence ID" value="QL08p034545:mrna"/>
    <property type="gene ID" value="QL08p034545"/>
</dbReference>
<dbReference type="EnsemblPlants" id="QL08p034545:mrna">
    <property type="protein sequence ID" value="QL08p034545:mrna"/>
    <property type="gene ID" value="QL08p034545"/>
</dbReference>
<reference evidence="2 3" key="1">
    <citation type="journal article" date="2016" name="G3 (Bethesda)">
        <title>First Draft Assembly and Annotation of the Genome of a California Endemic Oak Quercus lobata Nee (Fagaceae).</title>
        <authorList>
            <person name="Sork V.L."/>
            <person name="Fitz-Gibbon S.T."/>
            <person name="Puiu D."/>
            <person name="Crepeau M."/>
            <person name="Gugger P.F."/>
            <person name="Sherman R."/>
            <person name="Stevens K."/>
            <person name="Langley C.H."/>
            <person name="Pellegrini M."/>
            <person name="Salzberg S.L."/>
        </authorList>
    </citation>
    <scope>NUCLEOTIDE SEQUENCE [LARGE SCALE GENOMIC DNA]</scope>
    <source>
        <strain evidence="2 3">cv. SW786</strain>
    </source>
</reference>
<accession>A0A7N2MCI3</accession>